<dbReference type="InterPro" id="IPR041208">
    <property type="entry name" value="Cap15"/>
</dbReference>
<feature type="transmembrane region" description="Helical" evidence="1">
    <location>
        <begin position="12"/>
        <end position="33"/>
    </location>
</feature>
<name>A0A6N6M480_9FLAO</name>
<dbReference type="AlphaFoldDB" id="A0A6N6M480"/>
<keyword evidence="4" id="KW-1185">Reference proteome</keyword>
<evidence type="ECO:0000256" key="1">
    <source>
        <dbReference type="SAM" id="Phobius"/>
    </source>
</evidence>
<sequence>MSFKYYYTTPLIVIILSLAGLIDLIIDGLLFPLMKDANIEFLRAPGNASLIASFLLLYDRVLWKLPVFNLLVDVPNINGRYEGKVKYEFHGSPGETECFVEVKQTSSAIKVNSYFKNENKPSTNSKSLVESIKKEDGFHSIYLYYFNNGSKENADLDCHEGANMLKFIPAHNNEPQKLIGHYFTNRKEQTRGIMEVEFKSKKLKGIF</sequence>
<gene>
    <name evidence="3" type="ORF">F3059_08640</name>
</gene>
<dbReference type="RefSeq" id="WP_151168246.1">
    <property type="nucleotide sequence ID" value="NZ_WACR01000006.1"/>
</dbReference>
<dbReference type="EMBL" id="WACR01000006">
    <property type="protein sequence ID" value="KAB1064088.1"/>
    <property type="molecule type" value="Genomic_DNA"/>
</dbReference>
<dbReference type="Proteomes" id="UP000435357">
    <property type="component" value="Unassembled WGS sequence"/>
</dbReference>
<feature type="domain" description="CD-NTase-associated protein 15" evidence="2">
    <location>
        <begin position="73"/>
        <end position="196"/>
    </location>
</feature>
<keyword evidence="1" id="KW-0472">Membrane</keyword>
<keyword evidence="1" id="KW-0812">Transmembrane</keyword>
<accession>A0A6N6M480</accession>
<comment type="caution">
    <text evidence="3">The sequence shown here is derived from an EMBL/GenBank/DDBJ whole genome shotgun (WGS) entry which is preliminary data.</text>
</comment>
<evidence type="ECO:0000313" key="4">
    <source>
        <dbReference type="Proteomes" id="UP000435357"/>
    </source>
</evidence>
<organism evidence="3 4">
    <name type="scientific">Salibacter halophilus</name>
    <dbReference type="NCBI Taxonomy" id="1803916"/>
    <lineage>
        <taxon>Bacteria</taxon>
        <taxon>Pseudomonadati</taxon>
        <taxon>Bacteroidota</taxon>
        <taxon>Flavobacteriia</taxon>
        <taxon>Flavobacteriales</taxon>
        <taxon>Salibacteraceae</taxon>
        <taxon>Salibacter</taxon>
    </lineage>
</organism>
<proteinExistence type="predicted"/>
<evidence type="ECO:0000259" key="2">
    <source>
        <dbReference type="Pfam" id="PF18153"/>
    </source>
</evidence>
<dbReference type="Pfam" id="PF18153">
    <property type="entry name" value="Cap15_CD_rec"/>
    <property type="match status" value="1"/>
</dbReference>
<dbReference type="OrthoDB" id="1430668at2"/>
<protein>
    <recommendedName>
        <fullName evidence="2">CD-NTase-associated protein 15 domain-containing protein</fullName>
    </recommendedName>
</protein>
<evidence type="ECO:0000313" key="3">
    <source>
        <dbReference type="EMBL" id="KAB1064088.1"/>
    </source>
</evidence>
<reference evidence="3 4" key="1">
    <citation type="submission" date="2019-09" db="EMBL/GenBank/DDBJ databases">
        <title>Genomes of Cryomorphaceae.</title>
        <authorList>
            <person name="Bowman J.P."/>
        </authorList>
    </citation>
    <scope>NUCLEOTIDE SEQUENCE [LARGE SCALE GENOMIC DNA]</scope>
    <source>
        <strain evidence="3 4">KCTC 52047</strain>
    </source>
</reference>
<keyword evidence="1" id="KW-1133">Transmembrane helix</keyword>